<feature type="region of interest" description="Disordered" evidence="1">
    <location>
        <begin position="57"/>
        <end position="105"/>
    </location>
</feature>
<evidence type="ECO:0000256" key="1">
    <source>
        <dbReference type="SAM" id="MobiDB-lite"/>
    </source>
</evidence>
<dbReference type="AlphaFoldDB" id="A0A484IBB9"/>
<reference evidence="2 3" key="1">
    <citation type="submission" date="2019-02" db="EMBL/GenBank/DDBJ databases">
        <authorList>
            <person name="Lehtovirta-Morley E L."/>
        </authorList>
    </citation>
    <scope>NUCLEOTIDE SEQUENCE [LARGE SCALE GENOMIC DNA]</scope>
    <source>
        <strain evidence="2">NFRAN1</strain>
    </source>
</reference>
<dbReference type="EMBL" id="LR216287">
    <property type="protein sequence ID" value="VFJ13527.1"/>
    <property type="molecule type" value="Genomic_DNA"/>
</dbReference>
<name>A0A484IBB9_9ARCH</name>
<dbReference type="Proteomes" id="UP000294299">
    <property type="component" value="Chromosome NFRAN"/>
</dbReference>
<keyword evidence="3" id="KW-1185">Reference proteome</keyword>
<gene>
    <name evidence="2" type="ORF">NFRAN_1205</name>
</gene>
<organism evidence="2 3">
    <name type="scientific">Candidatus Nitrosocosmicus franklandianus</name>
    <dbReference type="NCBI Taxonomy" id="1798806"/>
    <lineage>
        <taxon>Archaea</taxon>
        <taxon>Nitrososphaerota</taxon>
        <taxon>Nitrososphaeria</taxon>
        <taxon>Nitrososphaerales</taxon>
        <taxon>Nitrososphaeraceae</taxon>
        <taxon>Candidatus Nitrosocosmicus</taxon>
    </lineage>
</organism>
<proteinExistence type="predicted"/>
<feature type="compositionally biased region" description="Acidic residues" evidence="1">
    <location>
        <begin position="73"/>
        <end position="105"/>
    </location>
</feature>
<sequence length="105" mass="11516">MNFILITVATLTLILAFNYSFNSFFISNSMALPNLSIEVTENTSSSTFSSLSRDFDQTIENINNDNSNSTETTSDDEESSATETTSDDEESSATETTSDDEEILP</sequence>
<protein>
    <submittedName>
        <fullName evidence="2">Uncharacterized protein</fullName>
    </submittedName>
</protein>
<accession>A0A484IBB9</accession>
<evidence type="ECO:0000313" key="2">
    <source>
        <dbReference type="EMBL" id="VFJ13527.1"/>
    </source>
</evidence>
<dbReference type="KEGG" id="nfn:NFRAN_1205"/>
<evidence type="ECO:0000313" key="3">
    <source>
        <dbReference type="Proteomes" id="UP000294299"/>
    </source>
</evidence>
<feature type="compositionally biased region" description="Low complexity" evidence="1">
    <location>
        <begin position="57"/>
        <end position="72"/>
    </location>
</feature>